<dbReference type="RefSeq" id="WP_200232815.1">
    <property type="nucleotide sequence ID" value="NZ_NRRV01000001.1"/>
</dbReference>
<evidence type="ECO:0000256" key="7">
    <source>
        <dbReference type="ARBA" id="ARBA00022842"/>
    </source>
</evidence>
<accession>A0ABS1CB44</accession>
<keyword evidence="4" id="KW-0479">Metal-binding</keyword>
<evidence type="ECO:0000259" key="8">
    <source>
        <dbReference type="Pfam" id="PF18765"/>
    </source>
</evidence>
<keyword evidence="10" id="KW-1185">Reference proteome</keyword>
<keyword evidence="3" id="KW-0548">Nucleotidyltransferase</keyword>
<dbReference type="EMBL" id="NRRV01000001">
    <property type="protein sequence ID" value="MBK1629161.1"/>
    <property type="molecule type" value="Genomic_DNA"/>
</dbReference>
<evidence type="ECO:0000256" key="3">
    <source>
        <dbReference type="ARBA" id="ARBA00022695"/>
    </source>
</evidence>
<keyword evidence="7" id="KW-0460">Magnesium</keyword>
<dbReference type="SUPFAM" id="SSF81301">
    <property type="entry name" value="Nucleotidyltransferase"/>
    <property type="match status" value="1"/>
</dbReference>
<dbReference type="InterPro" id="IPR041633">
    <property type="entry name" value="Polbeta"/>
</dbReference>
<organism evidence="9 10">
    <name type="scientific">Thiohalocapsa halophila</name>
    <dbReference type="NCBI Taxonomy" id="69359"/>
    <lineage>
        <taxon>Bacteria</taxon>
        <taxon>Pseudomonadati</taxon>
        <taxon>Pseudomonadota</taxon>
        <taxon>Gammaproteobacteria</taxon>
        <taxon>Chromatiales</taxon>
        <taxon>Chromatiaceae</taxon>
        <taxon>Thiohalocapsa</taxon>
    </lineage>
</organism>
<keyword evidence="2" id="KW-0808">Transferase</keyword>
<evidence type="ECO:0000313" key="9">
    <source>
        <dbReference type="EMBL" id="MBK1629161.1"/>
    </source>
</evidence>
<dbReference type="InterPro" id="IPR052038">
    <property type="entry name" value="Type-VII_TA_antitoxin"/>
</dbReference>
<evidence type="ECO:0000256" key="2">
    <source>
        <dbReference type="ARBA" id="ARBA00022679"/>
    </source>
</evidence>
<evidence type="ECO:0000256" key="6">
    <source>
        <dbReference type="ARBA" id="ARBA00022840"/>
    </source>
</evidence>
<evidence type="ECO:0000256" key="1">
    <source>
        <dbReference type="ARBA" id="ARBA00001946"/>
    </source>
</evidence>
<evidence type="ECO:0000256" key="4">
    <source>
        <dbReference type="ARBA" id="ARBA00022723"/>
    </source>
</evidence>
<feature type="domain" description="Polymerase beta nucleotidyltransferase" evidence="8">
    <location>
        <begin position="28"/>
        <end position="93"/>
    </location>
</feature>
<reference evidence="9 10" key="1">
    <citation type="journal article" date="2020" name="Microorganisms">
        <title>Osmotic Adaptation and Compatible Solute Biosynthesis of Phototrophic Bacteria as Revealed from Genome Analyses.</title>
        <authorList>
            <person name="Imhoff J.F."/>
            <person name="Rahn T."/>
            <person name="Kunzel S."/>
            <person name="Keller A."/>
            <person name="Neulinger S.C."/>
        </authorList>
    </citation>
    <scope>NUCLEOTIDE SEQUENCE [LARGE SCALE GENOMIC DNA]</scope>
    <source>
        <strain evidence="9 10">DSM 6210</strain>
    </source>
</reference>
<evidence type="ECO:0000313" key="10">
    <source>
        <dbReference type="Proteomes" id="UP000748752"/>
    </source>
</evidence>
<dbReference type="Gene3D" id="3.30.460.10">
    <property type="entry name" value="Beta Polymerase, domain 2"/>
    <property type="match status" value="1"/>
</dbReference>
<comment type="caution">
    <text evidence="9">The sequence shown here is derived from an EMBL/GenBank/DDBJ whole genome shotgun (WGS) entry which is preliminary data.</text>
</comment>
<sequence>MKPSIAFERHRESIRRIVAAHHASHPRVFGSVLLGKDHDGSDLDLLVQPTAETSLLDIARIQVELEAQLGVRVDVLTPNALPAQFRDRVLHEAQPV</sequence>
<keyword evidence="6" id="KW-0067">ATP-binding</keyword>
<protein>
    <submittedName>
        <fullName evidence="9">Nucleotidyltransferase</fullName>
    </submittedName>
</protein>
<comment type="cofactor">
    <cofactor evidence="1">
        <name>Mg(2+)</name>
        <dbReference type="ChEBI" id="CHEBI:18420"/>
    </cofactor>
</comment>
<dbReference type="InterPro" id="IPR043519">
    <property type="entry name" value="NT_sf"/>
</dbReference>
<evidence type="ECO:0000256" key="5">
    <source>
        <dbReference type="ARBA" id="ARBA00022741"/>
    </source>
</evidence>
<dbReference type="Proteomes" id="UP000748752">
    <property type="component" value="Unassembled WGS sequence"/>
</dbReference>
<gene>
    <name evidence="9" type="ORF">CKO31_00125</name>
</gene>
<dbReference type="CDD" id="cd05403">
    <property type="entry name" value="NT_KNTase_like"/>
    <property type="match status" value="1"/>
</dbReference>
<dbReference type="Pfam" id="PF18765">
    <property type="entry name" value="Polbeta"/>
    <property type="match status" value="1"/>
</dbReference>
<proteinExistence type="predicted"/>
<name>A0ABS1CB44_9GAMM</name>
<keyword evidence="5" id="KW-0547">Nucleotide-binding</keyword>
<dbReference type="PANTHER" id="PTHR33571">
    <property type="entry name" value="SSL8005 PROTEIN"/>
    <property type="match status" value="1"/>
</dbReference>
<dbReference type="PANTHER" id="PTHR33571:SF12">
    <property type="entry name" value="BSL3053 PROTEIN"/>
    <property type="match status" value="1"/>
</dbReference>